<reference evidence="11 12" key="1">
    <citation type="submission" date="2023-10" db="EMBL/GenBank/DDBJ databases">
        <authorList>
            <person name="Maclean D."/>
            <person name="Macfadyen A."/>
        </authorList>
    </citation>
    <scope>NUCLEOTIDE SEQUENCE [LARGE SCALE GENOMIC DNA]</scope>
</reference>
<dbReference type="PIRSF" id="PIRSF006468">
    <property type="entry name" value="BCAT1"/>
    <property type="match status" value="1"/>
</dbReference>
<dbReference type="InterPro" id="IPR043132">
    <property type="entry name" value="BCAT-like_C"/>
</dbReference>
<dbReference type="InterPro" id="IPR005786">
    <property type="entry name" value="B_amino_transII"/>
</dbReference>
<dbReference type="InterPro" id="IPR036038">
    <property type="entry name" value="Aminotransferase-like"/>
</dbReference>
<sequence>MLLPGLKLSLAGDRLCGCTTQLCGPSAARCLKAGRPLSTSKQPQRARQACSATLTKEPMSVSDAETDSAHSSSSGLTLSNGHTAAEIDWDNLGFGLDHLAPTMYQATFTPEQGWSGQLQPYAPLQMDPSAQVLNYGQSIFEGMKAQRTAGGNIVLFRPDENAARMMAGAERLSMPPPPPELFLEAVISTVRANQHYVPPLGRGSLYIRPLLLGTGPILGLGPAPSYTLVVYCAAVGAYFKGGQLTPIDLIVEQRFHRAAPGGMGGTKAAGNYSPVLVVQLAAKRSGYADVLYLDAKTDTYLEEVSSCNIFTVKGNKITTPPLQGTILPGVTRKSVIQLARQLGYEVEEAPVSITEAMAADEIFTTGTAVVVSAVGSLTYKGEKKQFGERGEPTKVALQIYETLTALQQQRTKDTFGWLVPVV</sequence>
<name>A0AAV1IBF1_9CHLO</name>
<evidence type="ECO:0000256" key="1">
    <source>
        <dbReference type="ARBA" id="ARBA00001933"/>
    </source>
</evidence>
<dbReference type="PANTHER" id="PTHR42825">
    <property type="entry name" value="AMINO ACID AMINOTRANSFERASE"/>
    <property type="match status" value="1"/>
</dbReference>
<evidence type="ECO:0000256" key="4">
    <source>
        <dbReference type="ARBA" id="ARBA00022679"/>
    </source>
</evidence>
<evidence type="ECO:0000256" key="3">
    <source>
        <dbReference type="ARBA" id="ARBA00022576"/>
    </source>
</evidence>
<dbReference type="InterPro" id="IPR018300">
    <property type="entry name" value="Aminotrans_IV_CS"/>
</dbReference>
<gene>
    <name evidence="11" type="ORF">CVIRNUC_007900</name>
</gene>
<evidence type="ECO:0000313" key="11">
    <source>
        <dbReference type="EMBL" id="CAK0784696.1"/>
    </source>
</evidence>
<dbReference type="Pfam" id="PF01063">
    <property type="entry name" value="Aminotran_4"/>
    <property type="match status" value="1"/>
</dbReference>
<dbReference type="PROSITE" id="PS00770">
    <property type="entry name" value="AA_TRANSFER_CLASS_4"/>
    <property type="match status" value="1"/>
</dbReference>
<dbReference type="Proteomes" id="UP001314263">
    <property type="component" value="Unassembled WGS sequence"/>
</dbReference>
<dbReference type="GO" id="GO:0009082">
    <property type="term" value="P:branched-chain amino acid biosynthetic process"/>
    <property type="evidence" value="ECO:0007669"/>
    <property type="project" value="UniProtKB-KW"/>
</dbReference>
<evidence type="ECO:0000256" key="2">
    <source>
        <dbReference type="ARBA" id="ARBA00009320"/>
    </source>
</evidence>
<feature type="compositionally biased region" description="Polar residues" evidence="10">
    <location>
        <begin position="37"/>
        <end position="54"/>
    </location>
</feature>
<organism evidence="11 12">
    <name type="scientific">Coccomyxa viridis</name>
    <dbReference type="NCBI Taxonomy" id="1274662"/>
    <lineage>
        <taxon>Eukaryota</taxon>
        <taxon>Viridiplantae</taxon>
        <taxon>Chlorophyta</taxon>
        <taxon>core chlorophytes</taxon>
        <taxon>Trebouxiophyceae</taxon>
        <taxon>Trebouxiophyceae incertae sedis</taxon>
        <taxon>Coccomyxaceae</taxon>
        <taxon>Coccomyxa</taxon>
    </lineage>
</organism>
<protein>
    <recommendedName>
        <fullName evidence="9">Branched-chain-amino-acid aminotransferase</fullName>
        <ecNumber evidence="9">2.6.1.42</ecNumber>
    </recommendedName>
</protein>
<comment type="caution">
    <text evidence="11">The sequence shown here is derived from an EMBL/GenBank/DDBJ whole genome shotgun (WGS) entry which is preliminary data.</text>
</comment>
<evidence type="ECO:0000256" key="6">
    <source>
        <dbReference type="PIRSR" id="PIRSR006468-1"/>
    </source>
</evidence>
<keyword evidence="3 9" id="KW-0032">Aminotransferase</keyword>
<dbReference type="AlphaFoldDB" id="A0AAV1IBF1"/>
<dbReference type="InterPro" id="IPR001544">
    <property type="entry name" value="Aminotrans_IV"/>
</dbReference>
<dbReference type="GO" id="GO:0004084">
    <property type="term" value="F:branched-chain-amino-acid transaminase activity"/>
    <property type="evidence" value="ECO:0007669"/>
    <property type="project" value="UniProtKB-EC"/>
</dbReference>
<comment type="catalytic activity">
    <reaction evidence="9">
        <text>L-isoleucine + 2-oxoglutarate = (S)-3-methyl-2-oxopentanoate + L-glutamate</text>
        <dbReference type="Rhea" id="RHEA:24801"/>
        <dbReference type="ChEBI" id="CHEBI:16810"/>
        <dbReference type="ChEBI" id="CHEBI:29985"/>
        <dbReference type="ChEBI" id="CHEBI:35146"/>
        <dbReference type="ChEBI" id="CHEBI:58045"/>
        <dbReference type="EC" id="2.6.1.42"/>
    </reaction>
</comment>
<evidence type="ECO:0000313" key="12">
    <source>
        <dbReference type="Proteomes" id="UP001314263"/>
    </source>
</evidence>
<keyword evidence="5 8" id="KW-0663">Pyridoxal phosphate</keyword>
<keyword evidence="9" id="KW-0028">Amino-acid biosynthesis</keyword>
<feature type="region of interest" description="Disordered" evidence="10">
    <location>
        <begin position="35"/>
        <end position="77"/>
    </location>
</feature>
<keyword evidence="12" id="KW-1185">Reference proteome</keyword>
<keyword evidence="4 9" id="KW-0808">Transferase</keyword>
<dbReference type="EMBL" id="CAUYUE010000011">
    <property type="protein sequence ID" value="CAK0784696.1"/>
    <property type="molecule type" value="Genomic_DNA"/>
</dbReference>
<evidence type="ECO:0000256" key="5">
    <source>
        <dbReference type="ARBA" id="ARBA00022898"/>
    </source>
</evidence>
<dbReference type="CDD" id="cd01557">
    <property type="entry name" value="BCAT_beta_family"/>
    <property type="match status" value="1"/>
</dbReference>
<dbReference type="PANTHER" id="PTHR42825:SF2">
    <property type="entry name" value="BRANCHED-CHAIN-AMINO-ACID AMINOTRANSFERASE 3, CHLOROPLASTIC-RELATED"/>
    <property type="match status" value="1"/>
</dbReference>
<comment type="similarity">
    <text evidence="2 7">Belongs to the class-IV pyridoxal-phosphate-dependent aminotransferase family.</text>
</comment>
<dbReference type="EC" id="2.6.1.42" evidence="9"/>
<keyword evidence="9" id="KW-0100">Branched-chain amino acid biosynthesis</keyword>
<feature type="modified residue" description="N6-(pyridoxal phosphate)lysine" evidence="6">
    <location>
        <position position="267"/>
    </location>
</feature>
<dbReference type="GO" id="GO:0008652">
    <property type="term" value="P:amino acid biosynthetic process"/>
    <property type="evidence" value="ECO:0007669"/>
    <property type="project" value="UniProtKB-KW"/>
</dbReference>
<dbReference type="Gene3D" id="3.30.470.10">
    <property type="match status" value="1"/>
</dbReference>
<evidence type="ECO:0000256" key="10">
    <source>
        <dbReference type="SAM" id="MobiDB-lite"/>
    </source>
</evidence>
<dbReference type="NCBIfam" id="TIGR01123">
    <property type="entry name" value="ilvE_II"/>
    <property type="match status" value="1"/>
</dbReference>
<dbReference type="InterPro" id="IPR033939">
    <property type="entry name" value="BCAT_family"/>
</dbReference>
<accession>A0AAV1IBF1</accession>
<evidence type="ECO:0000256" key="7">
    <source>
        <dbReference type="RuleBase" id="RU004106"/>
    </source>
</evidence>
<comment type="cofactor">
    <cofactor evidence="1 8">
        <name>pyridoxal 5'-phosphate</name>
        <dbReference type="ChEBI" id="CHEBI:597326"/>
    </cofactor>
</comment>
<dbReference type="Gene3D" id="3.20.10.10">
    <property type="entry name" value="D-amino Acid Aminotransferase, subunit A, domain 2"/>
    <property type="match status" value="1"/>
</dbReference>
<comment type="catalytic activity">
    <reaction evidence="9">
        <text>L-leucine + 2-oxoglutarate = 4-methyl-2-oxopentanoate + L-glutamate</text>
        <dbReference type="Rhea" id="RHEA:18321"/>
        <dbReference type="ChEBI" id="CHEBI:16810"/>
        <dbReference type="ChEBI" id="CHEBI:17865"/>
        <dbReference type="ChEBI" id="CHEBI:29985"/>
        <dbReference type="ChEBI" id="CHEBI:57427"/>
        <dbReference type="EC" id="2.6.1.42"/>
    </reaction>
</comment>
<dbReference type="SUPFAM" id="SSF56752">
    <property type="entry name" value="D-aminoacid aminotransferase-like PLP-dependent enzymes"/>
    <property type="match status" value="1"/>
</dbReference>
<evidence type="ECO:0000256" key="8">
    <source>
        <dbReference type="RuleBase" id="RU004516"/>
    </source>
</evidence>
<dbReference type="InterPro" id="IPR043131">
    <property type="entry name" value="BCAT-like_N"/>
</dbReference>
<dbReference type="NCBIfam" id="NF009897">
    <property type="entry name" value="PRK13357.1"/>
    <property type="match status" value="1"/>
</dbReference>
<proteinExistence type="inferred from homology"/>
<comment type="catalytic activity">
    <reaction evidence="9">
        <text>L-valine + 2-oxoglutarate = 3-methyl-2-oxobutanoate + L-glutamate</text>
        <dbReference type="Rhea" id="RHEA:24813"/>
        <dbReference type="ChEBI" id="CHEBI:11851"/>
        <dbReference type="ChEBI" id="CHEBI:16810"/>
        <dbReference type="ChEBI" id="CHEBI:29985"/>
        <dbReference type="ChEBI" id="CHEBI:57762"/>
        <dbReference type="EC" id="2.6.1.42"/>
    </reaction>
</comment>
<evidence type="ECO:0000256" key="9">
    <source>
        <dbReference type="RuleBase" id="RU004517"/>
    </source>
</evidence>